<keyword evidence="3" id="KW-1185">Reference proteome</keyword>
<dbReference type="HOGENOM" id="CLU_065947_1_0_11"/>
<dbReference type="OrthoDB" id="9811177at2"/>
<keyword evidence="2" id="KW-0378">Hydrolase</keyword>
<reference evidence="2 3" key="1">
    <citation type="journal article" date="2009" name="Stand. Genomic Sci.">
        <title>Complete genome sequence of Cryptobacterium curtum type strain (12-3).</title>
        <authorList>
            <person name="Mavrommatis K."/>
            <person name="Pukall R."/>
            <person name="Rohde C."/>
            <person name="Chen F."/>
            <person name="Sims D."/>
            <person name="Brettin T."/>
            <person name="Kuske C."/>
            <person name="Detter J.C."/>
            <person name="Han C."/>
            <person name="Lapidus A."/>
            <person name="Copeland A."/>
            <person name="Glavina Del Rio T."/>
            <person name="Nolan M."/>
            <person name="Lucas S."/>
            <person name="Tice H."/>
            <person name="Cheng J.F."/>
            <person name="Bruce D."/>
            <person name="Goodwin L."/>
            <person name="Pitluck S."/>
            <person name="Ovchinnikova G."/>
            <person name="Pati A."/>
            <person name="Ivanova N."/>
            <person name="Chen A."/>
            <person name="Palaniappan K."/>
            <person name="Chain P."/>
            <person name="D'haeseleer P."/>
            <person name="Goker M."/>
            <person name="Bristow J."/>
            <person name="Eisen J.A."/>
            <person name="Markowitz V."/>
            <person name="Hugenholtz P."/>
            <person name="Rohde M."/>
            <person name="Klenk H.P."/>
            <person name="Kyrpides N.C."/>
        </authorList>
    </citation>
    <scope>NUCLEOTIDE SEQUENCE [LARGE SCALE GENOMIC DNA]</scope>
    <source>
        <strain evidence="3">ATCC 700683 / DSM 15641 / 12-3</strain>
    </source>
</reference>
<dbReference type="CDD" id="cd07344">
    <property type="entry name" value="M48_yhfN_like"/>
    <property type="match status" value="1"/>
</dbReference>
<feature type="domain" description="YgjP-like metallopeptidase" evidence="1">
    <location>
        <begin position="23"/>
        <end position="81"/>
    </location>
</feature>
<dbReference type="Pfam" id="PF01863">
    <property type="entry name" value="YgjP-like"/>
    <property type="match status" value="2"/>
</dbReference>
<dbReference type="Proteomes" id="UP000000954">
    <property type="component" value="Chromosome"/>
</dbReference>
<dbReference type="RefSeq" id="WP_012802896.1">
    <property type="nucleotide sequence ID" value="NC_013170.1"/>
</dbReference>
<dbReference type="eggNOG" id="COG1451">
    <property type="taxonomic scope" value="Bacteria"/>
</dbReference>
<protein>
    <submittedName>
        <fullName evidence="2">Predicted metal-dependent hydrolase</fullName>
    </submittedName>
</protein>
<evidence type="ECO:0000313" key="2">
    <source>
        <dbReference type="EMBL" id="ACU94208.1"/>
    </source>
</evidence>
<dbReference type="PANTHER" id="PTHR30399:SF1">
    <property type="entry name" value="UTP PYROPHOSPHATASE"/>
    <property type="match status" value="1"/>
</dbReference>
<sequence length="184" mass="20948">MIEDNLTFVDGIEVRIHRKCVKNLRIRVVAPDGHVEASTPLCMSRAQVEAFVRSRAEWIARQQQRLQTSPQRIAELASKEECAAWRDLIAALVPPLVEKWEEVLGVHAGSLAYRNMRSRWGSCQPETGRICINTRLALYPPECLEYVVVHELAHLLEANHGPAFYAILDRALPTWKSARDKLRS</sequence>
<evidence type="ECO:0000259" key="1">
    <source>
        <dbReference type="Pfam" id="PF01863"/>
    </source>
</evidence>
<dbReference type="KEGG" id="ccu:Ccur_04860"/>
<name>C7MMR8_CRYCD</name>
<organism evidence="2 3">
    <name type="scientific">Cryptobacterium curtum (strain ATCC 700683 / DSM 15641 / CCUG 43107 / 12-3)</name>
    <dbReference type="NCBI Taxonomy" id="469378"/>
    <lineage>
        <taxon>Bacteria</taxon>
        <taxon>Bacillati</taxon>
        <taxon>Actinomycetota</taxon>
        <taxon>Coriobacteriia</taxon>
        <taxon>Eggerthellales</taxon>
        <taxon>Eggerthellaceae</taxon>
        <taxon>Cryptobacterium</taxon>
    </lineage>
</organism>
<dbReference type="STRING" id="469378.Ccur_04860"/>
<dbReference type="InterPro" id="IPR002725">
    <property type="entry name" value="YgjP-like_metallopeptidase"/>
</dbReference>
<dbReference type="GO" id="GO:0016787">
    <property type="term" value="F:hydrolase activity"/>
    <property type="evidence" value="ECO:0007669"/>
    <property type="project" value="UniProtKB-KW"/>
</dbReference>
<gene>
    <name evidence="2" type="ordered locus">Ccur_04860</name>
</gene>
<feature type="domain" description="YgjP-like metallopeptidase" evidence="1">
    <location>
        <begin position="89"/>
        <end position="183"/>
    </location>
</feature>
<dbReference type="Gene3D" id="3.30.2010.10">
    <property type="entry name" value="Metalloproteases ('zincins'), catalytic domain"/>
    <property type="match status" value="1"/>
</dbReference>
<dbReference type="InterPro" id="IPR053136">
    <property type="entry name" value="UTP_pyrophosphatase-like"/>
</dbReference>
<dbReference type="PANTHER" id="PTHR30399">
    <property type="entry name" value="UNCHARACTERIZED PROTEIN YGJP"/>
    <property type="match status" value="1"/>
</dbReference>
<dbReference type="EMBL" id="CP001682">
    <property type="protein sequence ID" value="ACU94208.1"/>
    <property type="molecule type" value="Genomic_DNA"/>
</dbReference>
<dbReference type="AlphaFoldDB" id="C7MMR8"/>
<evidence type="ECO:0000313" key="3">
    <source>
        <dbReference type="Proteomes" id="UP000000954"/>
    </source>
</evidence>
<proteinExistence type="predicted"/>
<accession>C7MMR8</accession>